<evidence type="ECO:0000313" key="2">
    <source>
        <dbReference type="Proteomes" id="UP000637757"/>
    </source>
</evidence>
<dbReference type="EMBL" id="JADAKE010000014">
    <property type="protein sequence ID" value="MBF8807800.1"/>
    <property type="molecule type" value="Genomic_DNA"/>
</dbReference>
<name>A0A931AZS4_9ENTE</name>
<dbReference type="Proteomes" id="UP000637757">
    <property type="component" value="Unassembled WGS sequence"/>
</dbReference>
<protein>
    <submittedName>
        <fullName evidence="1">Uncharacterized protein</fullName>
    </submittedName>
</protein>
<evidence type="ECO:0000313" key="1">
    <source>
        <dbReference type="EMBL" id="MBF8807800.1"/>
    </source>
</evidence>
<dbReference type="AlphaFoldDB" id="A0A931AZS4"/>
<comment type="caution">
    <text evidence="1">The sequence shown here is derived from an EMBL/GenBank/DDBJ whole genome shotgun (WGS) entry which is preliminary data.</text>
</comment>
<reference evidence="1" key="1">
    <citation type="submission" date="2020-09" db="EMBL/GenBank/DDBJ databases">
        <title>Genomic insights into the novelty and pathogenicity of a unique biofilm-forming Enterococcus sp. bacteria (Enterococcus lacertideformus) identified in reptiles.</title>
        <authorList>
            <person name="Agius J.E."/>
            <person name="Phalen D.N."/>
            <person name="Rose K."/>
            <person name="Eden J.-S."/>
        </authorList>
    </citation>
    <scope>NUCLEOTIDE SEQUENCE</scope>
    <source>
        <strain evidence="1">PHRS 0518</strain>
    </source>
</reference>
<proteinExistence type="predicted"/>
<gene>
    <name evidence="1" type="ORF">IC227_04830</name>
</gene>
<accession>A0A931AZS4</accession>
<sequence>MGALENIVHFINQNTNELSIERLTELFDISIITYYRNRNRYFAVLTSIEKSIHLWVKFLLINCLSDQIPNYS</sequence>
<organism evidence="1 2">
    <name type="scientific">Enterococcus lacertideformus</name>
    <dbReference type="NCBI Taxonomy" id="2771493"/>
    <lineage>
        <taxon>Bacteria</taxon>
        <taxon>Bacillati</taxon>
        <taxon>Bacillota</taxon>
        <taxon>Bacilli</taxon>
        <taxon>Lactobacillales</taxon>
        <taxon>Enterococcaceae</taxon>
        <taxon>Enterococcus</taxon>
    </lineage>
</organism>
<keyword evidence="2" id="KW-1185">Reference proteome</keyword>